<comment type="caution">
    <text evidence="1">The sequence shown here is derived from an EMBL/GenBank/DDBJ whole genome shotgun (WGS) entry which is preliminary data.</text>
</comment>
<evidence type="ECO:0000313" key="2">
    <source>
        <dbReference type="EMBL" id="HGF87454.1"/>
    </source>
</evidence>
<name>A0A7C3MEE0_ARCFL</name>
<gene>
    <name evidence="2" type="ORF">ENR21_03370</name>
    <name evidence="1" type="ORF">ENW66_00775</name>
</gene>
<organism evidence="1">
    <name type="scientific">Archaeoglobus fulgidus</name>
    <dbReference type="NCBI Taxonomy" id="2234"/>
    <lineage>
        <taxon>Archaea</taxon>
        <taxon>Methanobacteriati</taxon>
        <taxon>Methanobacteriota</taxon>
        <taxon>Archaeoglobi</taxon>
        <taxon>Archaeoglobales</taxon>
        <taxon>Archaeoglobaceae</taxon>
        <taxon>Archaeoglobus</taxon>
    </lineage>
</organism>
<dbReference type="EMBL" id="DSQD01000100">
    <property type="protein sequence ID" value="HGF87454.1"/>
    <property type="molecule type" value="Genomic_DNA"/>
</dbReference>
<proteinExistence type="predicted"/>
<dbReference type="AlphaFoldDB" id="A0A7C3MEE0"/>
<accession>A0A7C3MEE0</accession>
<sequence length="59" mass="7189">MNFIKRVDMDEDEKEKLLEKLASQQLRADYRKALGSEHKRRYMDSEIEKIFKKGNKDER</sequence>
<protein>
    <submittedName>
        <fullName evidence="1">Uncharacterized protein</fullName>
    </submittedName>
</protein>
<evidence type="ECO:0000313" key="1">
    <source>
        <dbReference type="EMBL" id="HFW31476.1"/>
    </source>
</evidence>
<reference evidence="1" key="1">
    <citation type="journal article" date="2020" name="mSystems">
        <title>Genome- and Community-Level Interaction Insights into Carbon Utilization and Element Cycling Functions of Hydrothermarchaeota in Hydrothermal Sediment.</title>
        <authorList>
            <person name="Zhou Z."/>
            <person name="Liu Y."/>
            <person name="Xu W."/>
            <person name="Pan J."/>
            <person name="Luo Z.H."/>
            <person name="Li M."/>
        </authorList>
    </citation>
    <scope>NUCLEOTIDE SEQUENCE [LARGE SCALE GENOMIC DNA]</scope>
    <source>
        <strain evidence="2">SpSt-38</strain>
        <strain evidence="1">SpSt-87</strain>
    </source>
</reference>
<dbReference type="EMBL" id="DTLB01000003">
    <property type="protein sequence ID" value="HFW31476.1"/>
    <property type="molecule type" value="Genomic_DNA"/>
</dbReference>